<keyword evidence="13" id="KW-1185">Reference proteome</keyword>
<evidence type="ECO:0000256" key="5">
    <source>
        <dbReference type="ARBA" id="ARBA00023015"/>
    </source>
</evidence>
<dbReference type="OrthoDB" id="9814402at2"/>
<dbReference type="GO" id="GO:0000428">
    <property type="term" value="C:DNA-directed RNA polymerase complex"/>
    <property type="evidence" value="ECO:0007669"/>
    <property type="project" value="UniProtKB-KW"/>
</dbReference>
<dbReference type="AlphaFoldDB" id="A0A2U3QEJ3"/>
<dbReference type="PRINTS" id="PR00045">
    <property type="entry name" value="SIGMA54FCT"/>
</dbReference>
<evidence type="ECO:0000313" key="13">
    <source>
        <dbReference type="Proteomes" id="UP000245125"/>
    </source>
</evidence>
<evidence type="ECO:0000256" key="4">
    <source>
        <dbReference type="ARBA" id="ARBA00022695"/>
    </source>
</evidence>
<evidence type="ECO:0000256" key="2">
    <source>
        <dbReference type="ARBA" id="ARBA00022478"/>
    </source>
</evidence>
<dbReference type="Pfam" id="PF00309">
    <property type="entry name" value="Sigma54_AID"/>
    <property type="match status" value="1"/>
</dbReference>
<dbReference type="Gene3D" id="1.10.10.60">
    <property type="entry name" value="Homeodomain-like"/>
    <property type="match status" value="1"/>
</dbReference>
<dbReference type="EMBL" id="OUUY01000024">
    <property type="protein sequence ID" value="SPP99833.1"/>
    <property type="molecule type" value="Genomic_DNA"/>
</dbReference>
<evidence type="ECO:0000313" key="12">
    <source>
        <dbReference type="EMBL" id="SPP99833.1"/>
    </source>
</evidence>
<keyword evidence="8" id="KW-0804">Transcription</keyword>
<dbReference type="GO" id="GO:0001216">
    <property type="term" value="F:DNA-binding transcription activator activity"/>
    <property type="evidence" value="ECO:0007669"/>
    <property type="project" value="InterPro"/>
</dbReference>
<dbReference type="GO" id="GO:0006352">
    <property type="term" value="P:DNA-templated transcription initiation"/>
    <property type="evidence" value="ECO:0007669"/>
    <property type="project" value="InterPro"/>
</dbReference>
<dbReference type="InterPro" id="IPR038709">
    <property type="entry name" value="RpoN_core-bd_sf"/>
</dbReference>
<feature type="domain" description="RNA polymerase sigma factor 54 core-binding" evidence="11">
    <location>
        <begin position="120"/>
        <end position="307"/>
    </location>
</feature>
<evidence type="ECO:0000256" key="7">
    <source>
        <dbReference type="ARBA" id="ARBA00023125"/>
    </source>
</evidence>
<dbReference type="GO" id="GO:0016987">
    <property type="term" value="F:sigma factor activity"/>
    <property type="evidence" value="ECO:0007669"/>
    <property type="project" value="UniProtKB-KW"/>
</dbReference>
<dbReference type="PROSITE" id="PS00717">
    <property type="entry name" value="SIGMA54_1"/>
    <property type="match status" value="1"/>
</dbReference>
<sequence>MALESRLELKLQQKLVLTPQLQMAIKLLQMPQLELSQTLTQELVENPFLEELTEVSSKEEMTKEERESSEPDESAQRDDSEIPLEKLMAFSSAEDYFDERSYDGRDLGYFTPDNVTQPSFEYFLSTSADLFDHLIWQLRLSREEENVRTVGEIIIGNIDENGYLKMTNEEIAEVANTDTETAERAVRLVQSFDPPGIAARDIKECLQLQLKTLRLEGTLVETLVAKNLDMLGKRKYPQLAKLYNVPIDDIMAAVKIIEGLDPKPGSNFSSSAVNYITPDVYIIKTDNGYQIVLNDEGLPRLRISSYYQRLLSQKNAIPKEDRQFLEDKLRSAIWLMKSLDQRNKTIYRVTECILNFQRDFFDKGVNFLKPLNLKDIASELGLHESTISRVTSNKYLSCPRGIYGFRFFFSNAIPSDSGEISATTVKQMVKKIIAEEDSSKPLSDMSIVDIFKSQNINIARRTIAKYREELKIPSQSQRKR</sequence>
<evidence type="ECO:0000259" key="10">
    <source>
        <dbReference type="Pfam" id="PF04552"/>
    </source>
</evidence>
<gene>
    <name evidence="12" type="primary">rpoN</name>
    <name evidence="12" type="ORF">NBG4_120040</name>
</gene>
<proteinExistence type="inferred from homology"/>
<dbReference type="InterPro" id="IPR007046">
    <property type="entry name" value="RNA_pol_sigma_54_core-bd"/>
</dbReference>
<keyword evidence="6" id="KW-0731">Sigma factor</keyword>
<dbReference type="Pfam" id="PF04552">
    <property type="entry name" value="Sigma54_DBD"/>
    <property type="match status" value="1"/>
</dbReference>
<name>A0A2U3QEJ3_9BACT</name>
<evidence type="ECO:0000256" key="6">
    <source>
        <dbReference type="ARBA" id="ARBA00023082"/>
    </source>
</evidence>
<accession>A0A2U3QEJ3</accession>
<dbReference type="Gene3D" id="1.10.10.1330">
    <property type="entry name" value="RNA polymerase sigma-54 factor, core-binding domain"/>
    <property type="match status" value="1"/>
</dbReference>
<evidence type="ECO:0000256" key="1">
    <source>
        <dbReference type="ARBA" id="ARBA00008798"/>
    </source>
</evidence>
<evidence type="ECO:0000256" key="3">
    <source>
        <dbReference type="ARBA" id="ARBA00022679"/>
    </source>
</evidence>
<dbReference type="PIRSF" id="PIRSF000774">
    <property type="entry name" value="RpoN"/>
    <property type="match status" value="1"/>
</dbReference>
<dbReference type="InterPro" id="IPR000394">
    <property type="entry name" value="RNA_pol_sigma_54"/>
</dbReference>
<dbReference type="Pfam" id="PF04963">
    <property type="entry name" value="Sigma54_CBD"/>
    <property type="match status" value="1"/>
</dbReference>
<dbReference type="PANTHER" id="PTHR32248:SF4">
    <property type="entry name" value="RNA POLYMERASE SIGMA-54 FACTOR"/>
    <property type="match status" value="1"/>
</dbReference>
<dbReference type="NCBIfam" id="NF009118">
    <property type="entry name" value="PRK12469.1"/>
    <property type="match status" value="1"/>
</dbReference>
<keyword evidence="2" id="KW-0240">DNA-directed RNA polymerase</keyword>
<feature type="region of interest" description="Disordered" evidence="9">
    <location>
        <begin position="53"/>
        <end position="83"/>
    </location>
</feature>
<dbReference type="PROSITE" id="PS00718">
    <property type="entry name" value="SIGMA54_2"/>
    <property type="match status" value="1"/>
</dbReference>
<dbReference type="GO" id="GO:0016779">
    <property type="term" value="F:nucleotidyltransferase activity"/>
    <property type="evidence" value="ECO:0007669"/>
    <property type="project" value="UniProtKB-KW"/>
</dbReference>
<dbReference type="GO" id="GO:0003677">
    <property type="term" value="F:DNA binding"/>
    <property type="evidence" value="ECO:0007669"/>
    <property type="project" value="UniProtKB-KW"/>
</dbReference>
<dbReference type="PROSITE" id="PS50044">
    <property type="entry name" value="SIGMA54_3"/>
    <property type="match status" value="1"/>
</dbReference>
<evidence type="ECO:0000256" key="8">
    <source>
        <dbReference type="ARBA" id="ARBA00023163"/>
    </source>
</evidence>
<dbReference type="PANTHER" id="PTHR32248">
    <property type="entry name" value="RNA POLYMERASE SIGMA-54 FACTOR"/>
    <property type="match status" value="1"/>
</dbReference>
<evidence type="ECO:0000256" key="9">
    <source>
        <dbReference type="SAM" id="MobiDB-lite"/>
    </source>
</evidence>
<comment type="similarity">
    <text evidence="1">Belongs to the sigma-54 factor family.</text>
</comment>
<keyword evidence="7" id="KW-0238">DNA-binding</keyword>
<dbReference type="Proteomes" id="UP000245125">
    <property type="component" value="Unassembled WGS sequence"/>
</dbReference>
<protein>
    <submittedName>
        <fullName evidence="12">RNA polymerase sigma-54 factor</fullName>
    </submittedName>
</protein>
<dbReference type="NCBIfam" id="TIGR02395">
    <property type="entry name" value="rpoN_sigma"/>
    <property type="match status" value="1"/>
</dbReference>
<feature type="domain" description="RNA polymerase sigma factor 54 DNA-binding" evidence="10">
    <location>
        <begin position="323"/>
        <end position="480"/>
    </location>
</feature>
<dbReference type="InterPro" id="IPR007634">
    <property type="entry name" value="RNA_pol_sigma_54_DNA-bd"/>
</dbReference>
<organism evidence="12 13">
    <name type="scientific">Candidatus Sulfobium mesophilum</name>
    <dbReference type="NCBI Taxonomy" id="2016548"/>
    <lineage>
        <taxon>Bacteria</taxon>
        <taxon>Pseudomonadati</taxon>
        <taxon>Nitrospirota</taxon>
        <taxon>Nitrospiria</taxon>
        <taxon>Nitrospirales</taxon>
        <taxon>Nitrospiraceae</taxon>
        <taxon>Candidatus Sulfobium</taxon>
    </lineage>
</organism>
<feature type="compositionally biased region" description="Basic and acidic residues" evidence="9">
    <location>
        <begin position="56"/>
        <end position="83"/>
    </location>
</feature>
<keyword evidence="5" id="KW-0805">Transcription regulation</keyword>
<keyword evidence="3" id="KW-0808">Transferase</keyword>
<keyword evidence="4" id="KW-0548">Nucleotidyltransferase</keyword>
<evidence type="ECO:0000259" key="11">
    <source>
        <dbReference type="Pfam" id="PF04963"/>
    </source>
</evidence>
<reference evidence="13" key="1">
    <citation type="submission" date="2018-03" db="EMBL/GenBank/DDBJ databases">
        <authorList>
            <person name="Zecchin S."/>
        </authorList>
    </citation>
    <scope>NUCLEOTIDE SEQUENCE [LARGE SCALE GENOMIC DNA]</scope>
</reference>